<accession>A0A4R1QIX5</accession>
<dbReference type="OrthoDB" id="4624at2"/>
<dbReference type="Gene3D" id="1.10.1760.20">
    <property type="match status" value="1"/>
</dbReference>
<dbReference type="AlphaFoldDB" id="A0A4R1QIX5"/>
<sequence length="190" mass="21132">MSKIKQLFQDSAARFHQPRTLAVVALLIALNITLDALNIRLQLTPQLRIGFGFLTSAMAGMLFGPAVAMTAGAASDFLGWVVNNGGGAYFPGFTLTAILAGMIWGLALYRKPLRWYRVLAAKLSINILLNIFLNSFWLYLYYGQNFQLATLPLRIGKNLVLLPVEVLLTLFVGRVVLRVEQQSVYNRGRQ</sequence>
<dbReference type="RefSeq" id="WP_058963287.1">
    <property type="nucleotide sequence ID" value="NZ_CABKVM010000014.1"/>
</dbReference>
<gene>
    <name evidence="2" type="ORF">EDD77_1459</name>
</gene>
<keyword evidence="1" id="KW-0812">Transmembrane</keyword>
<protein>
    <submittedName>
        <fullName evidence="2">ECF transporter S component (Folate family)</fullName>
    </submittedName>
</protein>
<organism evidence="2 3">
    <name type="scientific">Allofournierella massiliensis</name>
    <dbReference type="NCBI Taxonomy" id="1650663"/>
    <lineage>
        <taxon>Bacteria</taxon>
        <taxon>Bacillati</taxon>
        <taxon>Bacillota</taxon>
        <taxon>Clostridia</taxon>
        <taxon>Eubacteriales</taxon>
        <taxon>Oscillospiraceae</taxon>
        <taxon>Allofournierella</taxon>
    </lineage>
</organism>
<dbReference type="Proteomes" id="UP000295184">
    <property type="component" value="Unassembled WGS sequence"/>
</dbReference>
<dbReference type="GeneID" id="97381603"/>
<dbReference type="GO" id="GO:0022857">
    <property type="term" value="F:transmembrane transporter activity"/>
    <property type="evidence" value="ECO:0007669"/>
    <property type="project" value="InterPro"/>
</dbReference>
<proteinExistence type="predicted"/>
<dbReference type="InterPro" id="IPR024529">
    <property type="entry name" value="ECF_trnsprt_substrate-spec"/>
</dbReference>
<dbReference type="Pfam" id="PF12822">
    <property type="entry name" value="ECF_trnsprt"/>
    <property type="match status" value="1"/>
</dbReference>
<evidence type="ECO:0000313" key="3">
    <source>
        <dbReference type="Proteomes" id="UP000295184"/>
    </source>
</evidence>
<evidence type="ECO:0000256" key="1">
    <source>
        <dbReference type="SAM" id="Phobius"/>
    </source>
</evidence>
<dbReference type="InterPro" id="IPR030949">
    <property type="entry name" value="ECF_S_folate_fam"/>
</dbReference>
<keyword evidence="1" id="KW-0472">Membrane</keyword>
<feature type="transmembrane region" description="Helical" evidence="1">
    <location>
        <begin position="119"/>
        <end position="140"/>
    </location>
</feature>
<feature type="transmembrane region" description="Helical" evidence="1">
    <location>
        <begin position="49"/>
        <end position="68"/>
    </location>
</feature>
<reference evidence="2 3" key="1">
    <citation type="submission" date="2019-03" db="EMBL/GenBank/DDBJ databases">
        <title>Genomic Encyclopedia of Type Strains, Phase IV (KMG-IV): sequencing the most valuable type-strain genomes for metagenomic binning, comparative biology and taxonomic classification.</title>
        <authorList>
            <person name="Goeker M."/>
        </authorList>
    </citation>
    <scope>NUCLEOTIDE SEQUENCE [LARGE SCALE GENOMIC DNA]</scope>
    <source>
        <strain evidence="2 3">DSM 100451</strain>
    </source>
</reference>
<keyword evidence="1" id="KW-1133">Transmembrane helix</keyword>
<dbReference type="EMBL" id="SLUM01000045">
    <property type="protein sequence ID" value="TCL52024.1"/>
    <property type="molecule type" value="Genomic_DNA"/>
</dbReference>
<feature type="transmembrane region" description="Helical" evidence="1">
    <location>
        <begin position="160"/>
        <end position="177"/>
    </location>
</feature>
<feature type="transmembrane region" description="Helical" evidence="1">
    <location>
        <begin position="88"/>
        <end position="107"/>
    </location>
</feature>
<name>A0A4R1QIX5_9FIRM</name>
<comment type="caution">
    <text evidence="2">The sequence shown here is derived from an EMBL/GenBank/DDBJ whole genome shotgun (WGS) entry which is preliminary data.</text>
</comment>
<evidence type="ECO:0000313" key="2">
    <source>
        <dbReference type="EMBL" id="TCL52024.1"/>
    </source>
</evidence>
<feature type="transmembrane region" description="Helical" evidence="1">
    <location>
        <begin position="20"/>
        <end position="37"/>
    </location>
</feature>
<dbReference type="STRING" id="1650663.GCA_001486665_00781"/>
<dbReference type="NCBIfam" id="TIGR04518">
    <property type="entry name" value="ECF_S_folT_fam"/>
    <property type="match status" value="1"/>
</dbReference>